<dbReference type="Proteomes" id="UP000625033">
    <property type="component" value="Unassembled WGS sequence"/>
</dbReference>
<evidence type="ECO:0000313" key="2">
    <source>
        <dbReference type="EMBL" id="MBG6084161.1"/>
    </source>
</evidence>
<dbReference type="RefSeq" id="WP_196835508.1">
    <property type="nucleotide sequence ID" value="NZ_JADOTZ010000001.1"/>
</dbReference>
<dbReference type="InterPro" id="IPR021202">
    <property type="entry name" value="Rv3654c-like"/>
</dbReference>
<keyword evidence="3" id="KW-1185">Reference proteome</keyword>
<organism evidence="2 3">
    <name type="scientific">Zhihengliuella flava</name>
    <dbReference type="NCBI Taxonomy" id="1285193"/>
    <lineage>
        <taxon>Bacteria</taxon>
        <taxon>Bacillati</taxon>
        <taxon>Actinomycetota</taxon>
        <taxon>Actinomycetes</taxon>
        <taxon>Micrococcales</taxon>
        <taxon>Micrococcaceae</taxon>
        <taxon>Zhihengliuella</taxon>
    </lineage>
</organism>
<evidence type="ECO:0000259" key="1">
    <source>
        <dbReference type="Pfam" id="PF13400"/>
    </source>
</evidence>
<comment type="caution">
    <text evidence="2">The sequence shown here is derived from an EMBL/GenBank/DDBJ whole genome shotgun (WGS) entry which is preliminary data.</text>
</comment>
<dbReference type="Pfam" id="PF13400">
    <property type="entry name" value="Tad"/>
    <property type="match status" value="1"/>
</dbReference>
<evidence type="ECO:0000313" key="3">
    <source>
        <dbReference type="Proteomes" id="UP000625033"/>
    </source>
</evidence>
<dbReference type="AlphaFoldDB" id="A0A931DB41"/>
<name>A0A931DB41_9MICC</name>
<sequence length="135" mass="13277">MTRFSDDAGGGTALGLALTAVLVLAAVSVLGVSHAAVVHQRTTTAADLAALAAADAARGLASGEPCAVAAAVAKWHGADLSECLQRGQIVDVTTSIPWAANLPLLDAAGLAAHVTARAGPPPAWGVDPSGDVRPN</sequence>
<gene>
    <name evidence="2" type="ORF">IW252_000928</name>
</gene>
<dbReference type="InterPro" id="IPR028087">
    <property type="entry name" value="Tad_N"/>
</dbReference>
<dbReference type="NCBIfam" id="TIGR03816">
    <property type="entry name" value="tadE_like_DECH"/>
    <property type="match status" value="1"/>
</dbReference>
<accession>A0A931DB41</accession>
<feature type="domain" description="Putative Flp pilus-assembly TadG-like N-terminal" evidence="1">
    <location>
        <begin position="9"/>
        <end position="56"/>
    </location>
</feature>
<proteinExistence type="predicted"/>
<reference evidence="2" key="1">
    <citation type="submission" date="2020-11" db="EMBL/GenBank/DDBJ databases">
        <title>Sequencing the genomes of 1000 actinobacteria strains.</title>
        <authorList>
            <person name="Klenk H.-P."/>
        </authorList>
    </citation>
    <scope>NUCLEOTIDE SEQUENCE</scope>
    <source>
        <strain evidence="2">DSM 26152</strain>
    </source>
</reference>
<dbReference type="EMBL" id="JADOTZ010000001">
    <property type="protein sequence ID" value="MBG6084161.1"/>
    <property type="molecule type" value="Genomic_DNA"/>
</dbReference>
<protein>
    <submittedName>
        <fullName evidence="2">Secretion/DNA translocation related TadE-like protein</fullName>
    </submittedName>
</protein>